<gene>
    <name evidence="1" type="ORF">NCTC10994_03233</name>
</gene>
<dbReference type="Proteomes" id="UP000249091">
    <property type="component" value="Chromosome 1"/>
</dbReference>
<sequence length="92" mass="10011">MQSLACRNCDARVHVAKYSPAHTSIQWSDSAREACREFAAARALDPAAYVMRCAELDSTVDEAVSEGKIRATTRVEPTVRPLASEDTVATAR</sequence>
<reference evidence="1 2" key="1">
    <citation type="submission" date="2018-06" db="EMBL/GenBank/DDBJ databases">
        <authorList>
            <consortium name="Pathogen Informatics"/>
            <person name="Doyle S."/>
        </authorList>
    </citation>
    <scope>NUCLEOTIDE SEQUENCE [LARGE SCALE GENOMIC DNA]</scope>
    <source>
        <strain evidence="1 2">NCTC10994</strain>
    </source>
</reference>
<protein>
    <recommendedName>
        <fullName evidence="3">Ferredoxin</fullName>
    </recommendedName>
</protein>
<dbReference type="RefSeq" id="WP_072703189.1">
    <property type="nucleotide sequence ID" value="NZ_JBITGR010000005.1"/>
</dbReference>
<accession>A0A2X4XHE1</accession>
<dbReference type="KEGG" id="rcr:NCTC10994_03233"/>
<proteinExistence type="predicted"/>
<dbReference type="EMBL" id="LS483468">
    <property type="protein sequence ID" value="SQI36054.1"/>
    <property type="molecule type" value="Genomic_DNA"/>
</dbReference>
<evidence type="ECO:0000313" key="1">
    <source>
        <dbReference type="EMBL" id="SQI36054.1"/>
    </source>
</evidence>
<keyword evidence="2" id="KW-1185">Reference proteome</keyword>
<dbReference type="STRING" id="1219011.GCA_001895045_03499"/>
<dbReference type="AlphaFoldDB" id="A0A2X4XHE1"/>
<name>A0A2X4XHE1_9NOCA</name>
<evidence type="ECO:0008006" key="3">
    <source>
        <dbReference type="Google" id="ProtNLM"/>
    </source>
</evidence>
<organism evidence="1 2">
    <name type="scientific">Rhodococcus coprophilus</name>
    <dbReference type="NCBI Taxonomy" id="38310"/>
    <lineage>
        <taxon>Bacteria</taxon>
        <taxon>Bacillati</taxon>
        <taxon>Actinomycetota</taxon>
        <taxon>Actinomycetes</taxon>
        <taxon>Mycobacteriales</taxon>
        <taxon>Nocardiaceae</taxon>
        <taxon>Rhodococcus</taxon>
    </lineage>
</organism>
<evidence type="ECO:0000313" key="2">
    <source>
        <dbReference type="Proteomes" id="UP000249091"/>
    </source>
</evidence>